<dbReference type="Proteomes" id="UP000827976">
    <property type="component" value="Chromosome 12"/>
</dbReference>
<reference evidence="2" key="1">
    <citation type="journal article" date="2022" name="Nat. Commun.">
        <title>Chromosome evolution and the genetic basis of agronomically important traits in greater yam.</title>
        <authorList>
            <person name="Bredeson J.V."/>
            <person name="Lyons J.B."/>
            <person name="Oniyinde I.O."/>
            <person name="Okereke N.R."/>
            <person name="Kolade O."/>
            <person name="Nnabue I."/>
            <person name="Nwadili C.O."/>
            <person name="Hribova E."/>
            <person name="Parker M."/>
            <person name="Nwogha J."/>
            <person name="Shu S."/>
            <person name="Carlson J."/>
            <person name="Kariba R."/>
            <person name="Muthemba S."/>
            <person name="Knop K."/>
            <person name="Barton G.J."/>
            <person name="Sherwood A.V."/>
            <person name="Lopez-Montes A."/>
            <person name="Asiedu R."/>
            <person name="Jamnadass R."/>
            <person name="Muchugi A."/>
            <person name="Goodstein D."/>
            <person name="Egesi C.N."/>
            <person name="Featherston J."/>
            <person name="Asfaw A."/>
            <person name="Simpson G.G."/>
            <person name="Dolezel J."/>
            <person name="Hendre P.S."/>
            <person name="Van Deynze A."/>
            <person name="Kumar P.L."/>
            <person name="Obidiegwu J.E."/>
            <person name="Bhattacharjee R."/>
            <person name="Rokhsar D.S."/>
        </authorList>
    </citation>
    <scope>NUCLEOTIDE SEQUENCE [LARGE SCALE GENOMIC DNA]</scope>
    <source>
        <strain evidence="2">cv. TDa95/00328</strain>
    </source>
</reference>
<sequence>MSILLPLEVDQVERNIDLVYGDGSIGLMGLVSQAFHDGGCHVLGVYRCLEHEFVCGAGVGVTIESSGNSRVFLMRMRI</sequence>
<organism evidence="1 2">
    <name type="scientific">Dioscorea alata</name>
    <name type="common">Purple yam</name>
    <dbReference type="NCBI Taxonomy" id="55571"/>
    <lineage>
        <taxon>Eukaryota</taxon>
        <taxon>Viridiplantae</taxon>
        <taxon>Streptophyta</taxon>
        <taxon>Embryophyta</taxon>
        <taxon>Tracheophyta</taxon>
        <taxon>Spermatophyta</taxon>
        <taxon>Magnoliopsida</taxon>
        <taxon>Liliopsida</taxon>
        <taxon>Dioscoreales</taxon>
        <taxon>Dioscoreaceae</taxon>
        <taxon>Dioscorea</taxon>
    </lineage>
</organism>
<protein>
    <submittedName>
        <fullName evidence="1">MCP/YpsA-like protein</fullName>
    </submittedName>
</protein>
<accession>A0ACB7V0U0</accession>
<dbReference type="EMBL" id="CM037022">
    <property type="protein sequence ID" value="KAH7666840.1"/>
    <property type="molecule type" value="Genomic_DNA"/>
</dbReference>
<keyword evidence="2" id="KW-1185">Reference proteome</keyword>
<comment type="caution">
    <text evidence="1">The sequence shown here is derived from an EMBL/GenBank/DDBJ whole genome shotgun (WGS) entry which is preliminary data.</text>
</comment>
<evidence type="ECO:0000313" key="1">
    <source>
        <dbReference type="EMBL" id="KAH7666840.1"/>
    </source>
</evidence>
<evidence type="ECO:0000313" key="2">
    <source>
        <dbReference type="Proteomes" id="UP000827976"/>
    </source>
</evidence>
<gene>
    <name evidence="1" type="ORF">IHE45_12G022500</name>
</gene>
<name>A0ACB7V0U0_DIOAL</name>
<proteinExistence type="predicted"/>